<dbReference type="InterPro" id="IPR003615">
    <property type="entry name" value="HNH_nuc"/>
</dbReference>
<dbReference type="Proteomes" id="UP000515947">
    <property type="component" value="Chromosome"/>
</dbReference>
<dbReference type="GO" id="GO:0004519">
    <property type="term" value="F:endonuclease activity"/>
    <property type="evidence" value="ECO:0007669"/>
    <property type="project" value="UniProtKB-KW"/>
</dbReference>
<feature type="compositionally biased region" description="Low complexity" evidence="1">
    <location>
        <begin position="280"/>
        <end position="291"/>
    </location>
</feature>
<evidence type="ECO:0000313" key="2">
    <source>
        <dbReference type="EMBL" id="QNN52283.1"/>
    </source>
</evidence>
<dbReference type="RefSeq" id="WP_187578125.1">
    <property type="nucleotide sequence ID" value="NZ_CP060713.1"/>
</dbReference>
<feature type="compositionally biased region" description="Pro residues" evidence="1">
    <location>
        <begin position="1"/>
        <end position="19"/>
    </location>
</feature>
<dbReference type="EMBL" id="CP060713">
    <property type="protein sequence ID" value="QNN52283.1"/>
    <property type="molecule type" value="Genomic_DNA"/>
</dbReference>
<keyword evidence="2" id="KW-0378">Hydrolase</keyword>
<keyword evidence="2" id="KW-0255">Endonuclease</keyword>
<gene>
    <name evidence="2" type="ORF">H9L09_17625</name>
</gene>
<name>A0A7G9R9K8_9ACTN</name>
<keyword evidence="2" id="KW-0540">Nuclease</keyword>
<organism evidence="2 3">
    <name type="scientific">Nocardioides mesophilus</name>
    <dbReference type="NCBI Taxonomy" id="433659"/>
    <lineage>
        <taxon>Bacteria</taxon>
        <taxon>Bacillati</taxon>
        <taxon>Actinomycetota</taxon>
        <taxon>Actinomycetes</taxon>
        <taxon>Propionibacteriales</taxon>
        <taxon>Nocardioidaceae</taxon>
        <taxon>Nocardioides</taxon>
    </lineage>
</organism>
<feature type="region of interest" description="Disordered" evidence="1">
    <location>
        <begin position="268"/>
        <end position="303"/>
    </location>
</feature>
<accession>A0A7G9R9K8</accession>
<proteinExistence type="predicted"/>
<keyword evidence="3" id="KW-1185">Reference proteome</keyword>
<evidence type="ECO:0000256" key="1">
    <source>
        <dbReference type="SAM" id="MobiDB-lite"/>
    </source>
</evidence>
<sequence length="473" mass="52234">MLDAPDQPPPFKNPAPPAPHISTLDDQDLIAFAVQAQVRQNADHAHRLEAYATLRDRCAEQAGDKEADQGYFAPTPLRETALEFSGALHVPERRIETDLATRDRLAAWFPPVWERCLSGRLDLWRAQALIDAAEDLADEADIEGFAEMMEEYFAKHDDPDSPLVPIERHRLCNAARYRKLRFTQKSAKQNYHEAFNKRRAWKKVDEVGTAMLAMTGSAYDVLACDYRLTLIAKKRCEAPGETRTLEQMRSDTMRDLLLGRLRVGATNSELEQDRLHESPAEGAATAADASGPGDGDGNAAGDPADTFEFVADVGAFARPVINVTVPLSSLIGLTDDPGMLAGGGVISADAIQQIAQDPQSTWYRLLTDDSGRFVELSSTGYQPSDPLWRTVVARDGTCVWPNCQRPAVQCECDHRTPFPAGRTCECNLDCLCHRHHMAKHSEGVSVKRLDDGSYVITTKRGSTLTRRPPELPA</sequence>
<dbReference type="CDD" id="cd00085">
    <property type="entry name" value="HNHc"/>
    <property type="match status" value="1"/>
</dbReference>
<evidence type="ECO:0000313" key="3">
    <source>
        <dbReference type="Proteomes" id="UP000515947"/>
    </source>
</evidence>
<protein>
    <submittedName>
        <fullName evidence="2">HNH endonuclease</fullName>
    </submittedName>
</protein>
<dbReference type="AlphaFoldDB" id="A0A7G9R9K8"/>
<reference evidence="2 3" key="1">
    <citation type="submission" date="2020-08" db="EMBL/GenBank/DDBJ databases">
        <title>Genome sequence of Nocardioides mesophilus KACC 16243T.</title>
        <authorList>
            <person name="Hyun D.-W."/>
            <person name="Bae J.-W."/>
        </authorList>
    </citation>
    <scope>NUCLEOTIDE SEQUENCE [LARGE SCALE GENOMIC DNA]</scope>
    <source>
        <strain evidence="2 3">KACC 16243</strain>
    </source>
</reference>
<dbReference type="KEGG" id="nmes:H9L09_17625"/>
<feature type="region of interest" description="Disordered" evidence="1">
    <location>
        <begin position="1"/>
        <end position="20"/>
    </location>
</feature>